<dbReference type="EMBL" id="JARBDR010000040">
    <property type="protein sequence ID" value="KAJ8321537.1"/>
    <property type="molecule type" value="Genomic_DNA"/>
</dbReference>
<protein>
    <recommendedName>
        <fullName evidence="1">Transposable element P transposase-like RNase H domain-containing protein</fullName>
    </recommendedName>
</protein>
<name>A0ABQ9FZS1_TEGGR</name>
<proteinExistence type="predicted"/>
<sequence length="513" mass="59513">MDESNVKLNTTLHDWLFEHLEKGNENEFVELVEILTKLKENVTGVAIGNVLKKIFPDVKVKHAREKNNWSKLTKRYCEGAHSASKTDITLKRKSQVQMMKIQRRICYRSKSCSKILPFMNSNRSSKKCSECKKLDKAALHCTSEDYSNINLENDTTVILNPNDHNDISMIFADIFPNCSDKMKTFLMSQKMAIEQHPKGRRWHKDVIRLCLTLWCRSPKGYSELRNSKFIMLPSEKILQKYKNHVKQDAGINKDMLHWMLNEAKVKNIPPEGYEGGLLVDEMSIQPDLQLKKINGEIELVGFNELTPESIVFDQIKSNKTEIKLATHALQFVFLGFTGFRFPFAHFSSQTASGHELYLLIWNAVNMLLNFGFKIQYISTDGAQTNRDLFKLLLPDFSTINPITCAFPNIYSLNSKICFIMDISHTIKKIRNNIAKSGDSSHCKRHLKLGLHFIEWKHFQSAYLWDISTHPFPVHHKLTQEHFFLTSESKMRNHLAEDVLNDKMIHLMELYQKN</sequence>
<evidence type="ECO:0000313" key="3">
    <source>
        <dbReference type="Proteomes" id="UP001217089"/>
    </source>
</evidence>
<evidence type="ECO:0000259" key="1">
    <source>
        <dbReference type="Pfam" id="PF21787"/>
    </source>
</evidence>
<dbReference type="Pfam" id="PF21787">
    <property type="entry name" value="TNP-like_RNaseH_N"/>
    <property type="match status" value="1"/>
</dbReference>
<dbReference type="Proteomes" id="UP001217089">
    <property type="component" value="Unassembled WGS sequence"/>
</dbReference>
<gene>
    <name evidence="2" type="ORF">KUTeg_000913</name>
</gene>
<evidence type="ECO:0000313" key="2">
    <source>
        <dbReference type="EMBL" id="KAJ8321537.1"/>
    </source>
</evidence>
<keyword evidence="3" id="KW-1185">Reference proteome</keyword>
<comment type="caution">
    <text evidence="2">The sequence shown here is derived from an EMBL/GenBank/DDBJ whole genome shotgun (WGS) entry which is preliminary data.</text>
</comment>
<feature type="domain" description="Transposable element P transposase-like RNase H" evidence="1">
    <location>
        <begin position="249"/>
        <end position="392"/>
    </location>
</feature>
<reference evidence="2 3" key="1">
    <citation type="submission" date="2022-12" db="EMBL/GenBank/DDBJ databases">
        <title>Chromosome-level genome of Tegillarca granosa.</title>
        <authorList>
            <person name="Kim J."/>
        </authorList>
    </citation>
    <scope>NUCLEOTIDE SEQUENCE [LARGE SCALE GENOMIC DNA]</scope>
    <source>
        <strain evidence="2">Teg-2019</strain>
        <tissue evidence="2">Adductor muscle</tissue>
    </source>
</reference>
<accession>A0ABQ9FZS1</accession>
<organism evidence="2 3">
    <name type="scientific">Tegillarca granosa</name>
    <name type="common">Malaysian cockle</name>
    <name type="synonym">Anadara granosa</name>
    <dbReference type="NCBI Taxonomy" id="220873"/>
    <lineage>
        <taxon>Eukaryota</taxon>
        <taxon>Metazoa</taxon>
        <taxon>Spiralia</taxon>
        <taxon>Lophotrochozoa</taxon>
        <taxon>Mollusca</taxon>
        <taxon>Bivalvia</taxon>
        <taxon>Autobranchia</taxon>
        <taxon>Pteriomorphia</taxon>
        <taxon>Arcoida</taxon>
        <taxon>Arcoidea</taxon>
        <taxon>Arcidae</taxon>
        <taxon>Tegillarca</taxon>
    </lineage>
</organism>
<dbReference type="InterPro" id="IPR048365">
    <property type="entry name" value="TNP-like_RNaseH_N"/>
</dbReference>